<dbReference type="Gene3D" id="3.30.360.10">
    <property type="entry name" value="Dihydrodipicolinate Reductase, domain 2"/>
    <property type="match status" value="1"/>
</dbReference>
<dbReference type="EMBL" id="CP040915">
    <property type="protein sequence ID" value="QDC24948.1"/>
    <property type="molecule type" value="Genomic_DNA"/>
</dbReference>
<dbReference type="InterPro" id="IPR051450">
    <property type="entry name" value="Gfo/Idh/MocA_Oxidoreductases"/>
</dbReference>
<feature type="domain" description="Gfo/Idh/MocA-like oxidoreductase N-terminal" evidence="2">
    <location>
        <begin position="8"/>
        <end position="126"/>
    </location>
</feature>
<dbReference type="KEGG" id="gyu:FE374_10290"/>
<evidence type="ECO:0000256" key="1">
    <source>
        <dbReference type="ARBA" id="ARBA00023027"/>
    </source>
</evidence>
<dbReference type="SUPFAM" id="SSF55347">
    <property type="entry name" value="Glyceraldehyde-3-phosphate dehydrogenase-like, C-terminal domain"/>
    <property type="match status" value="1"/>
</dbReference>
<dbReference type="Gene3D" id="3.40.50.720">
    <property type="entry name" value="NAD(P)-binding Rossmann-like Domain"/>
    <property type="match status" value="1"/>
</dbReference>
<keyword evidence="1" id="KW-0520">NAD</keyword>
<dbReference type="Pfam" id="PF01408">
    <property type="entry name" value="GFO_IDH_MocA"/>
    <property type="match status" value="1"/>
</dbReference>
<proteinExistence type="predicted"/>
<evidence type="ECO:0000259" key="2">
    <source>
        <dbReference type="Pfam" id="PF01408"/>
    </source>
</evidence>
<dbReference type="PANTHER" id="PTHR43377">
    <property type="entry name" value="BILIVERDIN REDUCTASE A"/>
    <property type="match status" value="1"/>
</dbReference>
<protein>
    <submittedName>
        <fullName evidence="4">Gfo/Idh/MocA family oxidoreductase</fullName>
    </submittedName>
</protein>
<dbReference type="InterPro" id="IPR055170">
    <property type="entry name" value="GFO_IDH_MocA-like_dom"/>
</dbReference>
<evidence type="ECO:0000313" key="4">
    <source>
        <dbReference type="EMBL" id="QDC24948.1"/>
    </source>
</evidence>
<dbReference type="Proteomes" id="UP000314616">
    <property type="component" value="Chromosome"/>
</dbReference>
<organism evidence="4 5">
    <name type="scientific">Georgenia yuyongxinii</name>
    <dbReference type="NCBI Taxonomy" id="2589797"/>
    <lineage>
        <taxon>Bacteria</taxon>
        <taxon>Bacillati</taxon>
        <taxon>Actinomycetota</taxon>
        <taxon>Actinomycetes</taxon>
        <taxon>Micrococcales</taxon>
        <taxon>Bogoriellaceae</taxon>
        <taxon>Georgenia</taxon>
    </lineage>
</organism>
<dbReference type="PANTHER" id="PTHR43377:SF1">
    <property type="entry name" value="BILIVERDIN REDUCTASE A"/>
    <property type="match status" value="1"/>
</dbReference>
<dbReference type="InterPro" id="IPR000683">
    <property type="entry name" value="Gfo/Idh/MocA-like_OxRdtase_N"/>
</dbReference>
<reference evidence="4 5" key="1">
    <citation type="submission" date="2019-05" db="EMBL/GenBank/DDBJ databases">
        <title>Georgenia *** sp. nov., and Georgenia *** sp. nov., isolated from the intestinal contents of plateau pika (Ochotona curzoniae) in the Qinghai-Tibet plateau of China.</title>
        <authorList>
            <person name="Tian Z."/>
        </authorList>
    </citation>
    <scope>NUCLEOTIDE SEQUENCE [LARGE SCALE GENOMIC DNA]</scope>
    <source>
        <strain evidence="4 5">Z443</strain>
    </source>
</reference>
<dbReference type="OrthoDB" id="256869at2"/>
<accession>A0A5B8C3U1</accession>
<evidence type="ECO:0000259" key="3">
    <source>
        <dbReference type="Pfam" id="PF22725"/>
    </source>
</evidence>
<sequence length="357" mass="39373">MVMENRVRLASVGLGRWARVLARGAQRGDTVELYSCFSRNEERRRAFCDEYGIPRSAATYEELLADPEVEGVIITTPNDTHRDVIIQALEAGKAVYTDKPIAHSLEHASEIAAAVRATGQVFAVGHSSRRLSGHREMRRWIDSGQIGEISLAEANFSNERGLELTPDTWRFYADKSPGGAFIQLGVHHADTLQYLLGPVKQVTAHARRLFTKAEVPDAVMAILEFESGALGYIGTGWASPGVYSMNLLGTKANLMYDLDFTHWDESHLADDYSSLRSQFYGESERQTVDLQRTDMFREQLEEFGLAIRGQAAVEVGPEEAVRALAVVRAVLESSARNGAAVSIDEVIANADTRQTVA</sequence>
<evidence type="ECO:0000313" key="5">
    <source>
        <dbReference type="Proteomes" id="UP000314616"/>
    </source>
</evidence>
<gene>
    <name evidence="4" type="ORF">FE374_10290</name>
</gene>
<name>A0A5B8C3U1_9MICO</name>
<feature type="domain" description="GFO/IDH/MocA-like oxidoreductase" evidence="3">
    <location>
        <begin position="134"/>
        <end position="253"/>
    </location>
</feature>
<dbReference type="AlphaFoldDB" id="A0A5B8C3U1"/>
<dbReference type="SUPFAM" id="SSF51735">
    <property type="entry name" value="NAD(P)-binding Rossmann-fold domains"/>
    <property type="match status" value="1"/>
</dbReference>
<dbReference type="GO" id="GO:0000166">
    <property type="term" value="F:nucleotide binding"/>
    <property type="evidence" value="ECO:0007669"/>
    <property type="project" value="InterPro"/>
</dbReference>
<dbReference type="Pfam" id="PF22725">
    <property type="entry name" value="GFO_IDH_MocA_C3"/>
    <property type="match status" value="1"/>
</dbReference>
<dbReference type="InterPro" id="IPR036291">
    <property type="entry name" value="NAD(P)-bd_dom_sf"/>
</dbReference>